<dbReference type="GO" id="GO:0015074">
    <property type="term" value="P:DNA integration"/>
    <property type="evidence" value="ECO:0007669"/>
    <property type="project" value="InterPro"/>
</dbReference>
<dbReference type="Proteomes" id="UP001163846">
    <property type="component" value="Unassembled WGS sequence"/>
</dbReference>
<comment type="caution">
    <text evidence="1">The sequence shown here is derived from an EMBL/GenBank/DDBJ whole genome shotgun (WGS) entry which is preliminary data.</text>
</comment>
<proteinExistence type="predicted"/>
<organism evidence="1 2">
    <name type="scientific">Lentinula raphanica</name>
    <dbReference type="NCBI Taxonomy" id="153919"/>
    <lineage>
        <taxon>Eukaryota</taxon>
        <taxon>Fungi</taxon>
        <taxon>Dikarya</taxon>
        <taxon>Basidiomycota</taxon>
        <taxon>Agaricomycotina</taxon>
        <taxon>Agaricomycetes</taxon>
        <taxon>Agaricomycetidae</taxon>
        <taxon>Agaricales</taxon>
        <taxon>Marasmiineae</taxon>
        <taxon>Omphalotaceae</taxon>
        <taxon>Lentinula</taxon>
    </lineage>
</organism>
<reference evidence="1" key="1">
    <citation type="submission" date="2022-08" db="EMBL/GenBank/DDBJ databases">
        <authorList>
            <consortium name="DOE Joint Genome Institute"/>
            <person name="Min B."/>
            <person name="Riley R."/>
            <person name="Sierra-Patev S."/>
            <person name="Naranjo-Ortiz M."/>
            <person name="Looney B."/>
            <person name="Konkel Z."/>
            <person name="Slot J.C."/>
            <person name="Sakamoto Y."/>
            <person name="Steenwyk J.L."/>
            <person name="Rokas A."/>
            <person name="Carro J."/>
            <person name="Camarero S."/>
            <person name="Ferreira P."/>
            <person name="Molpeceres G."/>
            <person name="Ruiz-Duenas F.J."/>
            <person name="Serrano A."/>
            <person name="Henrissat B."/>
            <person name="Drula E."/>
            <person name="Hughes K.W."/>
            <person name="Mata J.L."/>
            <person name="Ishikawa N.K."/>
            <person name="Vargas-Isla R."/>
            <person name="Ushijima S."/>
            <person name="Smith C.A."/>
            <person name="Ahrendt S."/>
            <person name="Andreopoulos W."/>
            <person name="He G."/>
            <person name="Labutti K."/>
            <person name="Lipzen A."/>
            <person name="Ng V."/>
            <person name="Sandor L."/>
            <person name="Barry K."/>
            <person name="Martinez A.T."/>
            <person name="Xiao Y."/>
            <person name="Gibbons J.G."/>
            <person name="Terashima K."/>
            <person name="Hibbett D.S."/>
            <person name="Grigoriev I.V."/>
        </authorList>
    </citation>
    <scope>NUCLEOTIDE SEQUENCE</scope>
    <source>
        <strain evidence="1">TFB9207</strain>
    </source>
</reference>
<dbReference type="Gene3D" id="1.10.443.10">
    <property type="entry name" value="Intergrase catalytic core"/>
    <property type="match status" value="1"/>
</dbReference>
<accession>A0AA38U5L4</accession>
<dbReference type="GO" id="GO:0003677">
    <property type="term" value="F:DNA binding"/>
    <property type="evidence" value="ECO:0007669"/>
    <property type="project" value="InterPro"/>
</dbReference>
<dbReference type="InterPro" id="IPR013762">
    <property type="entry name" value="Integrase-like_cat_sf"/>
</dbReference>
<sequence length="80" mass="8973">GHSVRAGSATFFASLGVSESIIQAMGRWSSDAWKIYIRDHSTVRAELQLASLRAAEITPTLLFSPSFIFFHLRLPHTHYL</sequence>
<evidence type="ECO:0000313" key="1">
    <source>
        <dbReference type="EMBL" id="KAJ3832035.1"/>
    </source>
</evidence>
<gene>
    <name evidence="1" type="ORF">F5878DRAFT_548726</name>
</gene>
<evidence type="ECO:0008006" key="3">
    <source>
        <dbReference type="Google" id="ProtNLM"/>
    </source>
</evidence>
<keyword evidence="2" id="KW-1185">Reference proteome</keyword>
<evidence type="ECO:0000313" key="2">
    <source>
        <dbReference type="Proteomes" id="UP001163846"/>
    </source>
</evidence>
<feature type="non-terminal residue" evidence="1">
    <location>
        <position position="1"/>
    </location>
</feature>
<protein>
    <recommendedName>
        <fullName evidence="3">Tyr recombinase domain-containing protein</fullName>
    </recommendedName>
</protein>
<dbReference type="EMBL" id="MU807106">
    <property type="protein sequence ID" value="KAJ3832035.1"/>
    <property type="molecule type" value="Genomic_DNA"/>
</dbReference>
<name>A0AA38U5L4_9AGAR</name>
<dbReference type="GO" id="GO:0006310">
    <property type="term" value="P:DNA recombination"/>
    <property type="evidence" value="ECO:0007669"/>
    <property type="project" value="InterPro"/>
</dbReference>
<dbReference type="AlphaFoldDB" id="A0AA38U5L4"/>